<evidence type="ECO:0000256" key="5">
    <source>
        <dbReference type="ARBA" id="ARBA00022691"/>
    </source>
</evidence>
<dbReference type="PANTHER" id="PTHR30481">
    <property type="entry name" value="DNA ADENINE METHYLASE"/>
    <property type="match status" value="1"/>
</dbReference>
<dbReference type="Pfam" id="PF02086">
    <property type="entry name" value="MethyltransfD12"/>
    <property type="match status" value="1"/>
</dbReference>
<dbReference type="GO" id="GO:0032259">
    <property type="term" value="P:methylation"/>
    <property type="evidence" value="ECO:0007669"/>
    <property type="project" value="UniProtKB-KW"/>
</dbReference>
<evidence type="ECO:0000256" key="4">
    <source>
        <dbReference type="ARBA" id="ARBA00022679"/>
    </source>
</evidence>
<protein>
    <recommendedName>
        <fullName evidence="2 7">Site-specific DNA-methyltransferase (adenine-specific)</fullName>
        <ecNumber evidence="2 7">2.1.1.72</ecNumber>
    </recommendedName>
</protein>
<evidence type="ECO:0000256" key="6">
    <source>
        <dbReference type="ARBA" id="ARBA00047942"/>
    </source>
</evidence>
<dbReference type="NCBIfam" id="TIGR00571">
    <property type="entry name" value="dam"/>
    <property type="match status" value="1"/>
</dbReference>
<dbReference type="PRINTS" id="PR00505">
    <property type="entry name" value="D12N6MTFRASE"/>
</dbReference>
<proteinExistence type="inferred from homology"/>
<gene>
    <name evidence="8" type="ORF">J0A65_07100</name>
</gene>
<dbReference type="Gene3D" id="1.10.1020.10">
    <property type="entry name" value="Adenine-specific Methyltransferase, Domain 2"/>
    <property type="match status" value="1"/>
</dbReference>
<organism evidence="8 9">
    <name type="scientific">Bowmanella yangjiangensis</name>
    <dbReference type="NCBI Taxonomy" id="2811230"/>
    <lineage>
        <taxon>Bacteria</taxon>
        <taxon>Pseudomonadati</taxon>
        <taxon>Pseudomonadota</taxon>
        <taxon>Gammaproteobacteria</taxon>
        <taxon>Alteromonadales</taxon>
        <taxon>Alteromonadaceae</taxon>
        <taxon>Bowmanella</taxon>
    </lineage>
</organism>
<evidence type="ECO:0000256" key="1">
    <source>
        <dbReference type="ARBA" id="ARBA00006594"/>
    </source>
</evidence>
<dbReference type="InterPro" id="IPR002052">
    <property type="entry name" value="DNA_methylase_N6_adenine_CS"/>
</dbReference>
<reference evidence="8 9" key="1">
    <citation type="submission" date="2021-03" db="EMBL/GenBank/DDBJ databases">
        <title>novel species isolated from a fishpond in China.</title>
        <authorList>
            <person name="Lu H."/>
            <person name="Cai Z."/>
        </authorList>
    </citation>
    <scope>NUCLEOTIDE SEQUENCE [LARGE SCALE GENOMIC DNA]</scope>
    <source>
        <strain evidence="8 9">Y57</strain>
    </source>
</reference>
<dbReference type="InterPro" id="IPR023095">
    <property type="entry name" value="Ade_MeTrfase_dom_2"/>
</dbReference>
<accession>A0ABS3CT75</accession>
<dbReference type="EC" id="2.1.1.72" evidence="2 7"/>
<evidence type="ECO:0000256" key="7">
    <source>
        <dbReference type="RuleBase" id="RU361257"/>
    </source>
</evidence>
<evidence type="ECO:0000256" key="3">
    <source>
        <dbReference type="ARBA" id="ARBA00022603"/>
    </source>
</evidence>
<dbReference type="InterPro" id="IPR012327">
    <property type="entry name" value="MeTrfase_D12"/>
</dbReference>
<keyword evidence="9" id="KW-1185">Reference proteome</keyword>
<comment type="caution">
    <text evidence="8">The sequence shown here is derived from an EMBL/GenBank/DDBJ whole genome shotgun (WGS) entry which is preliminary data.</text>
</comment>
<dbReference type="InterPro" id="IPR012263">
    <property type="entry name" value="M_m6A_EcoRV"/>
</dbReference>
<dbReference type="PROSITE" id="PS00092">
    <property type="entry name" value="N6_MTASE"/>
    <property type="match status" value="1"/>
</dbReference>
<sequence length="288" mass="33359">MDNKKCRAFLKWAGGKYALVNEIRSRLPTGQRLIEPFVGAGSVFLNTQYSDYLLNDINPDLINLYTELQLRPDQYIIDARGFFAPEFNQAETYYRLRDEFNQSSDPYHRSLLFLYLNRHGYNGLCRYNLSGKFNVPFGRYKQPYFPEAELNYFAEKAQYATFTCLPFSEVFAMAGEGDVIYCDPPYAPISKTSNFTSYATNGFSMDEQKQLAIQAKLIVKSANIPVLISNHDTEQTREIYQGANLSELKVGRYISQKGHKRKKVDELLALFHQPVNQKHQTYNKDRHK</sequence>
<dbReference type="InterPro" id="IPR029063">
    <property type="entry name" value="SAM-dependent_MTases_sf"/>
</dbReference>
<dbReference type="PANTHER" id="PTHR30481:SF3">
    <property type="entry name" value="DNA ADENINE METHYLASE"/>
    <property type="match status" value="1"/>
</dbReference>
<dbReference type="Proteomes" id="UP000663992">
    <property type="component" value="Unassembled WGS sequence"/>
</dbReference>
<evidence type="ECO:0000313" key="8">
    <source>
        <dbReference type="EMBL" id="MBN7819626.1"/>
    </source>
</evidence>
<keyword evidence="5 7" id="KW-0949">S-adenosyl-L-methionine</keyword>
<dbReference type="RefSeq" id="WP_206593444.1">
    <property type="nucleotide sequence ID" value="NZ_JAFKCS010000005.1"/>
</dbReference>
<name>A0ABS3CT75_9ALTE</name>
<keyword evidence="4 7" id="KW-0808">Transferase</keyword>
<dbReference type="SUPFAM" id="SSF53335">
    <property type="entry name" value="S-adenosyl-L-methionine-dependent methyltransferases"/>
    <property type="match status" value="1"/>
</dbReference>
<dbReference type="GO" id="GO:0009007">
    <property type="term" value="F:site-specific DNA-methyltransferase (adenine-specific) activity"/>
    <property type="evidence" value="ECO:0007669"/>
    <property type="project" value="UniProtKB-EC"/>
</dbReference>
<comment type="catalytic activity">
    <reaction evidence="6 7">
        <text>a 2'-deoxyadenosine in DNA + S-adenosyl-L-methionine = an N(6)-methyl-2'-deoxyadenosine in DNA + S-adenosyl-L-homocysteine + H(+)</text>
        <dbReference type="Rhea" id="RHEA:15197"/>
        <dbReference type="Rhea" id="RHEA-COMP:12418"/>
        <dbReference type="Rhea" id="RHEA-COMP:12419"/>
        <dbReference type="ChEBI" id="CHEBI:15378"/>
        <dbReference type="ChEBI" id="CHEBI:57856"/>
        <dbReference type="ChEBI" id="CHEBI:59789"/>
        <dbReference type="ChEBI" id="CHEBI:90615"/>
        <dbReference type="ChEBI" id="CHEBI:90616"/>
        <dbReference type="EC" id="2.1.1.72"/>
    </reaction>
</comment>
<dbReference type="Gene3D" id="3.40.50.150">
    <property type="entry name" value="Vaccinia Virus protein VP39"/>
    <property type="match status" value="1"/>
</dbReference>
<evidence type="ECO:0000256" key="2">
    <source>
        <dbReference type="ARBA" id="ARBA00011900"/>
    </source>
</evidence>
<dbReference type="PIRSF" id="PIRSF000398">
    <property type="entry name" value="M_m6A_EcoRV"/>
    <property type="match status" value="1"/>
</dbReference>
<comment type="similarity">
    <text evidence="1 7">Belongs to the N(4)/N(6)-methyltransferase family.</text>
</comment>
<dbReference type="EMBL" id="JAFKCS010000005">
    <property type="protein sequence ID" value="MBN7819626.1"/>
    <property type="molecule type" value="Genomic_DNA"/>
</dbReference>
<evidence type="ECO:0000313" key="9">
    <source>
        <dbReference type="Proteomes" id="UP000663992"/>
    </source>
</evidence>
<keyword evidence="3 7" id="KW-0489">Methyltransferase</keyword>